<dbReference type="AlphaFoldDB" id="A0AAV9VTI3"/>
<evidence type="ECO:0000313" key="3">
    <source>
        <dbReference type="Proteomes" id="UP001370758"/>
    </source>
</evidence>
<sequence>MYTVSEPPALGWDFDTHDSDYDVEVVDIDVMSGGGGNTLGHDSYANTRNHQYRGNHTSSADERRAAPPPAPPTRKTPAPPATNIKRSASARTRSDIHWMREKQPVTALDQVMRAVGDPRGPSEAEALGQHSPGRTARHGAKLGSPPPSEA</sequence>
<feature type="compositionally biased region" description="Basic and acidic residues" evidence="1">
    <location>
        <begin position="92"/>
        <end position="103"/>
    </location>
</feature>
<organism evidence="2 3">
    <name type="scientific">Arthrobotrys musiformis</name>
    <dbReference type="NCBI Taxonomy" id="47236"/>
    <lineage>
        <taxon>Eukaryota</taxon>
        <taxon>Fungi</taxon>
        <taxon>Dikarya</taxon>
        <taxon>Ascomycota</taxon>
        <taxon>Pezizomycotina</taxon>
        <taxon>Orbiliomycetes</taxon>
        <taxon>Orbiliales</taxon>
        <taxon>Orbiliaceae</taxon>
        <taxon>Arthrobotrys</taxon>
    </lineage>
</organism>
<accession>A0AAV9VTI3</accession>
<name>A0AAV9VTI3_9PEZI</name>
<feature type="compositionally biased region" description="Pro residues" evidence="1">
    <location>
        <begin position="66"/>
        <end position="80"/>
    </location>
</feature>
<gene>
    <name evidence="2" type="ORF">TWF481_002729</name>
</gene>
<feature type="compositionally biased region" description="Polar residues" evidence="1">
    <location>
        <begin position="44"/>
        <end position="58"/>
    </location>
</feature>
<dbReference type="EMBL" id="JAVHJL010000012">
    <property type="protein sequence ID" value="KAK6495681.1"/>
    <property type="molecule type" value="Genomic_DNA"/>
</dbReference>
<comment type="caution">
    <text evidence="2">The sequence shown here is derived from an EMBL/GenBank/DDBJ whole genome shotgun (WGS) entry which is preliminary data.</text>
</comment>
<feature type="region of interest" description="Disordered" evidence="1">
    <location>
        <begin position="30"/>
        <end position="150"/>
    </location>
</feature>
<proteinExistence type="predicted"/>
<evidence type="ECO:0000256" key="1">
    <source>
        <dbReference type="SAM" id="MobiDB-lite"/>
    </source>
</evidence>
<reference evidence="2 3" key="1">
    <citation type="submission" date="2023-08" db="EMBL/GenBank/DDBJ databases">
        <authorList>
            <person name="Palmer J.M."/>
        </authorList>
    </citation>
    <scope>NUCLEOTIDE SEQUENCE [LARGE SCALE GENOMIC DNA]</scope>
    <source>
        <strain evidence="2 3">TWF481</strain>
    </source>
</reference>
<evidence type="ECO:0000313" key="2">
    <source>
        <dbReference type="EMBL" id="KAK6495681.1"/>
    </source>
</evidence>
<keyword evidence="3" id="KW-1185">Reference proteome</keyword>
<dbReference type="Proteomes" id="UP001370758">
    <property type="component" value="Unassembled WGS sequence"/>
</dbReference>
<protein>
    <submittedName>
        <fullName evidence="2">Uncharacterized protein</fullName>
    </submittedName>
</protein>